<dbReference type="EMBL" id="VDFQ02000008">
    <property type="protein sequence ID" value="KAA1418071.1"/>
    <property type="molecule type" value="Genomic_DNA"/>
</dbReference>
<protein>
    <submittedName>
        <fullName evidence="4">FkbM family methyltransferase</fullName>
    </submittedName>
</protein>
<evidence type="ECO:0000259" key="2">
    <source>
        <dbReference type="Pfam" id="PF05050"/>
    </source>
</evidence>
<keyword evidence="4" id="KW-0808">Transferase</keyword>
<keyword evidence="4" id="KW-0489">Methyltransferase</keyword>
<proteinExistence type="predicted"/>
<reference evidence="4 5" key="1">
    <citation type="submission" date="2019-09" db="EMBL/GenBank/DDBJ databases">
        <title>Mumia zhuanghuii sp. nov. isolated from the intestinal contents of plateau pika (Ochotona curzoniae) in the Qinghai-Tibet plateau of China.</title>
        <authorList>
            <person name="Tian Z."/>
        </authorList>
    </citation>
    <scope>NUCLEOTIDE SEQUENCE [LARGE SCALE GENOMIC DNA]</scope>
    <source>
        <strain evidence="5">350</strain>
        <strain evidence="4">Z350</strain>
    </source>
</reference>
<dbReference type="PANTHER" id="PTHR34203">
    <property type="entry name" value="METHYLTRANSFERASE, FKBM FAMILY PROTEIN"/>
    <property type="match status" value="1"/>
</dbReference>
<name>A0A5Q6S1X6_9ACTN</name>
<dbReference type="InterPro" id="IPR029063">
    <property type="entry name" value="SAM-dependent_MTases_sf"/>
</dbReference>
<dbReference type="Gene3D" id="3.40.50.150">
    <property type="entry name" value="Vaccinia Virus protein VP39"/>
    <property type="match status" value="1"/>
</dbReference>
<dbReference type="InterPro" id="IPR006342">
    <property type="entry name" value="FkbM_mtfrase"/>
</dbReference>
<dbReference type="SUPFAM" id="SSF53335">
    <property type="entry name" value="S-adenosyl-L-methionine-dependent methyltransferases"/>
    <property type="match status" value="1"/>
</dbReference>
<dbReference type="InterPro" id="IPR052514">
    <property type="entry name" value="SAM-dependent_MTase"/>
</dbReference>
<dbReference type="PANTHER" id="PTHR34203:SF15">
    <property type="entry name" value="SLL1173 PROTEIN"/>
    <property type="match status" value="1"/>
</dbReference>
<evidence type="ECO:0000313" key="3">
    <source>
        <dbReference type="EMBL" id="KAA1418071.1"/>
    </source>
</evidence>
<feature type="domain" description="Methyltransferase FkbM" evidence="2">
    <location>
        <begin position="117"/>
        <end position="279"/>
    </location>
</feature>
<dbReference type="AlphaFoldDB" id="A0A5Q6S1X6"/>
<dbReference type="NCBIfam" id="TIGR01444">
    <property type="entry name" value="fkbM_fam"/>
    <property type="match status" value="1"/>
</dbReference>
<sequence length="313" mass="33736">MPSGFPPPVVRGYCDPNSYPWDGVHVSSTVKRTATRIVKPIVGDKTWQRLRRLGGAPQPQPPAVSSRSQAPPPSPPPSGATVDASTARAWFERRRPTYVHLAKSVQPYVPVDGVVFDVGGNIGFFTEVLAETVGFRGTVHLFEPLRNLADLCTENLSGKAYTPIVHAYGLGAQDESTEIFVAADGNLGWNTLIADKTQPEMTTTPIAIRAFDGTGIKDVPDFVKIDVEGAEYLVLRGLLPALQTWETLPVILCEIGWGESHPAWDEELAVFDELAKLGYSAQDLDGGPIEVAAIRKTTDVLLVPGDPAAQTAE</sequence>
<dbReference type="GO" id="GO:0008168">
    <property type="term" value="F:methyltransferase activity"/>
    <property type="evidence" value="ECO:0007669"/>
    <property type="project" value="UniProtKB-KW"/>
</dbReference>
<accession>A0A5Q6S1X6</accession>
<comment type="caution">
    <text evidence="4">The sequence shown here is derived from an EMBL/GenBank/DDBJ whole genome shotgun (WGS) entry which is preliminary data.</text>
</comment>
<dbReference type="Pfam" id="PF05050">
    <property type="entry name" value="Methyltransf_21"/>
    <property type="match status" value="1"/>
</dbReference>
<evidence type="ECO:0000256" key="1">
    <source>
        <dbReference type="SAM" id="MobiDB-lite"/>
    </source>
</evidence>
<evidence type="ECO:0000313" key="4">
    <source>
        <dbReference type="EMBL" id="KAA1424374.1"/>
    </source>
</evidence>
<feature type="region of interest" description="Disordered" evidence="1">
    <location>
        <begin position="52"/>
        <end position="84"/>
    </location>
</feature>
<dbReference type="GO" id="GO:0032259">
    <property type="term" value="P:methylation"/>
    <property type="evidence" value="ECO:0007669"/>
    <property type="project" value="UniProtKB-KW"/>
</dbReference>
<gene>
    <name evidence="4" type="ORF">FE697_000070</name>
    <name evidence="3" type="ORF">FE697_021820</name>
</gene>
<dbReference type="OrthoDB" id="3701124at2"/>
<evidence type="ECO:0000313" key="5">
    <source>
        <dbReference type="Proteomes" id="UP000307768"/>
    </source>
</evidence>
<dbReference type="Proteomes" id="UP000307768">
    <property type="component" value="Unassembled WGS sequence"/>
</dbReference>
<organism evidence="4 5">
    <name type="scientific">Mumia zhuanghuii</name>
    <dbReference type="NCBI Taxonomy" id="2585211"/>
    <lineage>
        <taxon>Bacteria</taxon>
        <taxon>Bacillati</taxon>
        <taxon>Actinomycetota</taxon>
        <taxon>Actinomycetes</taxon>
        <taxon>Propionibacteriales</taxon>
        <taxon>Nocardioidaceae</taxon>
        <taxon>Mumia</taxon>
    </lineage>
</organism>
<dbReference type="EMBL" id="VDFQ02000001">
    <property type="protein sequence ID" value="KAA1424374.1"/>
    <property type="molecule type" value="Genomic_DNA"/>
</dbReference>